<dbReference type="Proteomes" id="UP000535182">
    <property type="component" value="Unassembled WGS sequence"/>
</dbReference>
<protein>
    <submittedName>
        <fullName evidence="1">Uncharacterized protein</fullName>
    </submittedName>
</protein>
<gene>
    <name evidence="1" type="ORF">HDF14_003749</name>
</gene>
<dbReference type="EMBL" id="JACHEB010000009">
    <property type="protein sequence ID" value="MBB5330116.1"/>
    <property type="molecule type" value="Genomic_DNA"/>
</dbReference>
<organism evidence="1 2">
    <name type="scientific">Tunturiibacter gelidiferens</name>
    <dbReference type="NCBI Taxonomy" id="3069689"/>
    <lineage>
        <taxon>Bacteria</taxon>
        <taxon>Pseudomonadati</taxon>
        <taxon>Acidobacteriota</taxon>
        <taxon>Terriglobia</taxon>
        <taxon>Terriglobales</taxon>
        <taxon>Acidobacteriaceae</taxon>
        <taxon>Tunturiibacter</taxon>
    </lineage>
</organism>
<evidence type="ECO:0000313" key="2">
    <source>
        <dbReference type="Proteomes" id="UP000535182"/>
    </source>
</evidence>
<keyword evidence="2" id="KW-1185">Reference proteome</keyword>
<proteinExistence type="predicted"/>
<sequence length="79" mass="8449">MPRHEAQPTREGSSQLRLIKQPTASHKTVVAFAFLVVIPEGDLLLPCLSFAVPSHLIPYTSIVISTAAVHSLTVSSAVD</sequence>
<dbReference type="AlphaFoldDB" id="A0A9X0QGT0"/>
<reference evidence="1 2" key="1">
    <citation type="submission" date="2020-08" db="EMBL/GenBank/DDBJ databases">
        <title>Genomic Encyclopedia of Type Strains, Phase IV (KMG-V): Genome sequencing to study the core and pangenomes of soil and plant-associated prokaryotes.</title>
        <authorList>
            <person name="Whitman W."/>
        </authorList>
    </citation>
    <scope>NUCLEOTIDE SEQUENCE [LARGE SCALE GENOMIC DNA]</scope>
    <source>
        <strain evidence="1 2">X5P2</strain>
    </source>
</reference>
<evidence type="ECO:0000313" key="1">
    <source>
        <dbReference type="EMBL" id="MBB5330116.1"/>
    </source>
</evidence>
<name>A0A9X0QGT0_9BACT</name>
<comment type="caution">
    <text evidence="1">The sequence shown here is derived from an EMBL/GenBank/DDBJ whole genome shotgun (WGS) entry which is preliminary data.</text>
</comment>
<accession>A0A9X0QGT0</accession>